<proteinExistence type="predicted"/>
<accession>A0A9Q1JIL7</accession>
<protein>
    <recommendedName>
        <fullName evidence="3">Reverse transcriptase</fullName>
    </recommendedName>
</protein>
<dbReference type="EMBL" id="JAKOGI010001226">
    <property type="protein sequence ID" value="KAJ8426887.1"/>
    <property type="molecule type" value="Genomic_DNA"/>
</dbReference>
<comment type="caution">
    <text evidence="1">The sequence shown here is derived from an EMBL/GenBank/DDBJ whole genome shotgun (WGS) entry which is preliminary data.</text>
</comment>
<evidence type="ECO:0008006" key="3">
    <source>
        <dbReference type="Google" id="ProtNLM"/>
    </source>
</evidence>
<dbReference type="Proteomes" id="UP001153076">
    <property type="component" value="Unassembled WGS sequence"/>
</dbReference>
<keyword evidence="2" id="KW-1185">Reference proteome</keyword>
<dbReference type="OrthoDB" id="1217483at2759"/>
<gene>
    <name evidence="1" type="ORF">Cgig2_002735</name>
</gene>
<evidence type="ECO:0000313" key="1">
    <source>
        <dbReference type="EMBL" id="KAJ8426887.1"/>
    </source>
</evidence>
<organism evidence="1 2">
    <name type="scientific">Carnegiea gigantea</name>
    <dbReference type="NCBI Taxonomy" id="171969"/>
    <lineage>
        <taxon>Eukaryota</taxon>
        <taxon>Viridiplantae</taxon>
        <taxon>Streptophyta</taxon>
        <taxon>Embryophyta</taxon>
        <taxon>Tracheophyta</taxon>
        <taxon>Spermatophyta</taxon>
        <taxon>Magnoliopsida</taxon>
        <taxon>eudicotyledons</taxon>
        <taxon>Gunneridae</taxon>
        <taxon>Pentapetalae</taxon>
        <taxon>Caryophyllales</taxon>
        <taxon>Cactineae</taxon>
        <taxon>Cactaceae</taxon>
        <taxon>Cactoideae</taxon>
        <taxon>Echinocereeae</taxon>
        <taxon>Carnegiea</taxon>
    </lineage>
</organism>
<sequence length="334" mass="39292">MGFVGLLETKVKEEKVDRIANIIFQGWHWHHNFTSHIRGRIWIAWRPRTYRFCDMWIRDPSFLPLMSSIAERLHSHNPTINLKLLLQQAKRVLQKLNKESYADLKAQLSKARALSENPGDTDLAQQVEESRILSSVIDIIKQQSKADWIGYGDKSMRYFFTKIKKRKTDTYILSIQNDQGQTRHGFEEVKDVMHTYYQALLGKQPWERFQLDPQVIGKEAENANHLLFQCKYAKAMWQAIRNWWPIPLDISGKAALTRSLTKLKNSKEERQITYSIAAAVIYNIWRARNEQIFMHRVPSLQIYCRQTREHIIHRILILHSNAKTFAHSLDTLLA</sequence>
<dbReference type="AlphaFoldDB" id="A0A9Q1JIL7"/>
<evidence type="ECO:0000313" key="2">
    <source>
        <dbReference type="Proteomes" id="UP001153076"/>
    </source>
</evidence>
<reference evidence="1" key="1">
    <citation type="submission" date="2022-04" db="EMBL/GenBank/DDBJ databases">
        <title>Carnegiea gigantea Genome sequencing and assembly v2.</title>
        <authorList>
            <person name="Copetti D."/>
            <person name="Sanderson M.J."/>
            <person name="Burquez A."/>
            <person name="Wojciechowski M.F."/>
        </authorList>
    </citation>
    <scope>NUCLEOTIDE SEQUENCE</scope>
    <source>
        <strain evidence="1">SGP5-SGP5p</strain>
        <tissue evidence="1">Aerial part</tissue>
    </source>
</reference>
<name>A0A9Q1JIL7_9CARY</name>